<dbReference type="InterPro" id="IPR036390">
    <property type="entry name" value="WH_DNA-bd_sf"/>
</dbReference>
<dbReference type="SMART" id="SM00418">
    <property type="entry name" value="HTH_ARSR"/>
    <property type="match status" value="1"/>
</dbReference>
<dbReference type="PROSITE" id="PS50987">
    <property type="entry name" value="HTH_ARSR_2"/>
    <property type="match status" value="1"/>
</dbReference>
<evidence type="ECO:0000256" key="1">
    <source>
        <dbReference type="ARBA" id="ARBA00023015"/>
    </source>
</evidence>
<dbReference type="InterPro" id="IPR036388">
    <property type="entry name" value="WH-like_DNA-bd_sf"/>
</dbReference>
<dbReference type="eggNOG" id="COG0640">
    <property type="taxonomic scope" value="Bacteria"/>
</dbReference>
<dbReference type="AlphaFoldDB" id="E1R6K9"/>
<dbReference type="SUPFAM" id="SSF46785">
    <property type="entry name" value="Winged helix' DNA-binding domain"/>
    <property type="match status" value="1"/>
</dbReference>
<dbReference type="EMBL" id="CP002116">
    <property type="protein sequence ID" value="ADK81027.1"/>
    <property type="molecule type" value="Genomic_DNA"/>
</dbReference>
<evidence type="ECO:0000313" key="5">
    <source>
        <dbReference type="EMBL" id="ADK81027.1"/>
    </source>
</evidence>
<dbReference type="Gene3D" id="1.10.10.10">
    <property type="entry name" value="Winged helix-like DNA-binding domain superfamily/Winged helix DNA-binding domain"/>
    <property type="match status" value="1"/>
</dbReference>
<keyword evidence="1" id="KW-0805">Transcription regulation</keyword>
<dbReference type="STRING" id="573413.Spirs_1901"/>
<dbReference type="CDD" id="cd00090">
    <property type="entry name" value="HTH_ARSR"/>
    <property type="match status" value="1"/>
</dbReference>
<name>E1R6K9_SEDSS</name>
<feature type="domain" description="HTH arsR-type" evidence="4">
    <location>
        <begin position="29"/>
        <end position="118"/>
    </location>
</feature>
<dbReference type="GO" id="GO:0003700">
    <property type="term" value="F:DNA-binding transcription factor activity"/>
    <property type="evidence" value="ECO:0007669"/>
    <property type="project" value="InterPro"/>
</dbReference>
<dbReference type="Pfam" id="PF01022">
    <property type="entry name" value="HTH_5"/>
    <property type="match status" value="1"/>
</dbReference>
<gene>
    <name evidence="5" type="ordered locus">Spirs_1901</name>
</gene>
<protein>
    <submittedName>
        <fullName evidence="5">Transcriptional regulator, ArsR family</fullName>
    </submittedName>
</protein>
<dbReference type="Proteomes" id="UP000002318">
    <property type="component" value="Chromosome"/>
</dbReference>
<dbReference type="GO" id="GO:0003677">
    <property type="term" value="F:DNA binding"/>
    <property type="evidence" value="ECO:0007669"/>
    <property type="project" value="UniProtKB-KW"/>
</dbReference>
<keyword evidence="6" id="KW-1185">Reference proteome</keyword>
<sequence>MIRSFKTMALKKVLITCILCIRMDDQTCCADIIIETYAEKLKVCGHPVRLKILCLIEKEEACVMELWKCLNQSQPVVSQHLAVLKEKGIVDSEIQGNKRFYSIVDPFIKSIVQSLGTV</sequence>
<dbReference type="PANTHER" id="PTHR43132">
    <property type="entry name" value="ARSENICAL RESISTANCE OPERON REPRESSOR ARSR-RELATED"/>
    <property type="match status" value="1"/>
</dbReference>
<dbReference type="InterPro" id="IPR001845">
    <property type="entry name" value="HTH_ArsR_DNA-bd_dom"/>
</dbReference>
<dbReference type="HOGENOM" id="CLU_097806_6_2_12"/>
<dbReference type="InterPro" id="IPR011991">
    <property type="entry name" value="ArsR-like_HTH"/>
</dbReference>
<evidence type="ECO:0000313" key="6">
    <source>
        <dbReference type="Proteomes" id="UP000002318"/>
    </source>
</evidence>
<dbReference type="KEGG" id="ssm:Spirs_1901"/>
<dbReference type="NCBIfam" id="NF033788">
    <property type="entry name" value="HTH_metalloreg"/>
    <property type="match status" value="1"/>
</dbReference>
<dbReference type="PANTHER" id="PTHR43132:SF2">
    <property type="entry name" value="ARSENICAL RESISTANCE OPERON REPRESSOR ARSR-RELATED"/>
    <property type="match status" value="1"/>
</dbReference>
<reference evidence="5 6" key="1">
    <citation type="journal article" date="2010" name="Stand. Genomic Sci.">
        <title>Complete genome sequence of Spirochaeta smaragdinae type strain (SEBR 4228).</title>
        <authorList>
            <person name="Mavromatis K."/>
            <person name="Yasawong M."/>
            <person name="Chertkov O."/>
            <person name="Lapidus A."/>
            <person name="Lucas S."/>
            <person name="Nolan M."/>
            <person name="Del Rio T.G."/>
            <person name="Tice H."/>
            <person name="Cheng J.F."/>
            <person name="Pitluck S."/>
            <person name="Liolios K."/>
            <person name="Ivanova N."/>
            <person name="Tapia R."/>
            <person name="Han C."/>
            <person name="Bruce D."/>
            <person name="Goodwin L."/>
            <person name="Pati A."/>
            <person name="Chen A."/>
            <person name="Palaniappan K."/>
            <person name="Land M."/>
            <person name="Hauser L."/>
            <person name="Chang Y.J."/>
            <person name="Jeffries C.D."/>
            <person name="Detter J.C."/>
            <person name="Rohde M."/>
            <person name="Brambilla E."/>
            <person name="Spring S."/>
            <person name="Goker M."/>
            <person name="Sikorski J."/>
            <person name="Woyke T."/>
            <person name="Bristow J."/>
            <person name="Eisen J.A."/>
            <person name="Markowitz V."/>
            <person name="Hugenholtz P."/>
            <person name="Klenk H.P."/>
            <person name="Kyrpides N.C."/>
        </authorList>
    </citation>
    <scope>NUCLEOTIDE SEQUENCE [LARGE SCALE GENOMIC DNA]</scope>
    <source>
        <strain evidence="6">DSM 11293 / JCM 15392 / SEBR 4228</strain>
    </source>
</reference>
<keyword evidence="3" id="KW-0804">Transcription</keyword>
<accession>E1R6K9</accession>
<keyword evidence="2" id="KW-0238">DNA-binding</keyword>
<dbReference type="InterPro" id="IPR051011">
    <property type="entry name" value="Metal_resp_trans_reg"/>
</dbReference>
<proteinExistence type="predicted"/>
<evidence type="ECO:0000256" key="2">
    <source>
        <dbReference type="ARBA" id="ARBA00023125"/>
    </source>
</evidence>
<dbReference type="PRINTS" id="PR00778">
    <property type="entry name" value="HTHARSR"/>
</dbReference>
<evidence type="ECO:0000259" key="4">
    <source>
        <dbReference type="PROSITE" id="PS50987"/>
    </source>
</evidence>
<evidence type="ECO:0000256" key="3">
    <source>
        <dbReference type="ARBA" id="ARBA00023163"/>
    </source>
</evidence>
<organism evidence="5 6">
    <name type="scientific">Sediminispirochaeta smaragdinae (strain DSM 11293 / JCM 15392 / SEBR 4228)</name>
    <name type="common">Spirochaeta smaragdinae</name>
    <dbReference type="NCBI Taxonomy" id="573413"/>
    <lineage>
        <taxon>Bacteria</taxon>
        <taxon>Pseudomonadati</taxon>
        <taxon>Spirochaetota</taxon>
        <taxon>Spirochaetia</taxon>
        <taxon>Spirochaetales</taxon>
        <taxon>Spirochaetaceae</taxon>
        <taxon>Sediminispirochaeta</taxon>
    </lineage>
</organism>